<dbReference type="EMBL" id="MTBP01000001">
    <property type="protein sequence ID" value="POM26076.1"/>
    <property type="molecule type" value="Genomic_DNA"/>
</dbReference>
<dbReference type="Pfam" id="PF06314">
    <property type="entry name" value="ADC"/>
    <property type="match status" value="1"/>
</dbReference>
<comment type="caution">
    <text evidence="1">The sequence shown here is derived from an EMBL/GenBank/DDBJ whole genome shotgun (WGS) entry which is preliminary data.</text>
</comment>
<gene>
    <name evidence="1" type="primary">adc</name>
    <name evidence="1" type="ORF">BTM25_04630</name>
</gene>
<evidence type="ECO:0000313" key="2">
    <source>
        <dbReference type="Proteomes" id="UP000242367"/>
    </source>
</evidence>
<protein>
    <submittedName>
        <fullName evidence="1">Putative acetoacetate decarboxylase</fullName>
        <ecNumber evidence="1">4.1.1.4</ecNumber>
    </submittedName>
</protein>
<organism evidence="1 2">
    <name type="scientific">Actinomadura rubteroloni</name>
    <dbReference type="NCBI Taxonomy" id="1926885"/>
    <lineage>
        <taxon>Bacteria</taxon>
        <taxon>Bacillati</taxon>
        <taxon>Actinomycetota</taxon>
        <taxon>Actinomycetes</taxon>
        <taxon>Streptosporangiales</taxon>
        <taxon>Thermomonosporaceae</taxon>
        <taxon>Actinomadura</taxon>
    </lineage>
</organism>
<dbReference type="GO" id="GO:0047602">
    <property type="term" value="F:acetoacetate decarboxylase activity"/>
    <property type="evidence" value="ECO:0007669"/>
    <property type="project" value="UniProtKB-EC"/>
</dbReference>
<dbReference type="AlphaFoldDB" id="A0A2P4UM01"/>
<keyword evidence="2" id="KW-1185">Reference proteome</keyword>
<dbReference type="Proteomes" id="UP000242367">
    <property type="component" value="Unassembled WGS sequence"/>
</dbReference>
<dbReference type="EC" id="4.1.1.4" evidence="1"/>
<accession>A0A2P4UM01</accession>
<dbReference type="InterPro" id="IPR010451">
    <property type="entry name" value="Acetoacetate_decarboxylase"/>
</dbReference>
<name>A0A2P4UM01_9ACTN</name>
<dbReference type="Gene3D" id="2.40.400.10">
    <property type="entry name" value="Acetoacetate decarboxylase-like"/>
    <property type="match status" value="1"/>
</dbReference>
<dbReference type="SUPFAM" id="SSF160104">
    <property type="entry name" value="Acetoacetate decarboxylase-like"/>
    <property type="match status" value="1"/>
</dbReference>
<dbReference type="InterPro" id="IPR023375">
    <property type="entry name" value="ADC_dom_sf"/>
</dbReference>
<keyword evidence="1" id="KW-0456">Lyase</keyword>
<reference evidence="1 2" key="1">
    <citation type="journal article" date="2017" name="Chemistry">
        <title>Isolation, Biosynthesis and Chemical Modifications of Rubterolones A-F: Rare Tropolone Alkaloids from Actinomadura sp. 5-2.</title>
        <authorList>
            <person name="Guo H."/>
            <person name="Benndorf R."/>
            <person name="Leichnitz D."/>
            <person name="Klassen J.L."/>
            <person name="Vollmers J."/>
            <person name="Gorls H."/>
            <person name="Steinacker M."/>
            <person name="Weigel C."/>
            <person name="Dahse H.M."/>
            <person name="Kaster A.K."/>
            <person name="de Beer Z.W."/>
            <person name="Poulsen M."/>
            <person name="Beemelmanns C."/>
        </authorList>
    </citation>
    <scope>NUCLEOTIDE SEQUENCE [LARGE SCALE GENOMIC DNA]</scope>
    <source>
        <strain evidence="1 2">5-2</strain>
    </source>
</reference>
<sequence>MNPVSSLVRPHGRPPYRDAHYLAATVEIDPKAMRRFLPRTLRLAAPYRAELFTAYFPDQTYTGPYREAGLFVHVRTGPGSRGRTGVHCPWMLVDDDRALILGREATGYPKRLAEITWDHRDNRITAHAARRGADAVRMTADLGGTDPDAPPIIGRPHRNVTGLLGAAFPRVVAFTPGERPIETRHAAIDLTIGDELRRMGVGSVLLGRLHRVDLTVGRPPIPIRPVSPFHTLRTLSTRVL</sequence>
<evidence type="ECO:0000313" key="1">
    <source>
        <dbReference type="EMBL" id="POM26076.1"/>
    </source>
</evidence>
<proteinExistence type="predicted"/>
<dbReference type="RefSeq" id="WP_103561096.1">
    <property type="nucleotide sequence ID" value="NZ_MTBP01000001.1"/>
</dbReference>